<dbReference type="AlphaFoldDB" id="A0AAV7BJA7"/>
<proteinExistence type="predicted"/>
<sequence length="116" mass="12929">KFGAGTKLLVIDQKVKKPDVTILATSMEVVRYAGSANLLCNLQNFFPDAIHVVWTIAGSNEELASEQGEIITDASSNQSSLYSWITIEKPNIGKVYKCKYKHEGNTNLWAEEEYDT</sequence>
<dbReference type="SUPFAM" id="SSF48726">
    <property type="entry name" value="Immunoglobulin"/>
    <property type="match status" value="1"/>
</dbReference>
<evidence type="ECO:0000313" key="2">
    <source>
        <dbReference type="EMBL" id="KAG8572504.1"/>
    </source>
</evidence>
<evidence type="ECO:0000259" key="1">
    <source>
        <dbReference type="PROSITE" id="PS50835"/>
    </source>
</evidence>
<dbReference type="SMART" id="SM00407">
    <property type="entry name" value="IGc1"/>
    <property type="match status" value="1"/>
</dbReference>
<dbReference type="Pfam" id="PF07654">
    <property type="entry name" value="C1-set"/>
    <property type="match status" value="1"/>
</dbReference>
<keyword evidence="3" id="KW-1185">Reference proteome</keyword>
<feature type="non-terminal residue" evidence="2">
    <location>
        <position position="116"/>
    </location>
</feature>
<accession>A0AAV7BJA7</accession>
<reference evidence="2" key="1">
    <citation type="thesis" date="2020" institute="ProQuest LLC" country="789 East Eisenhower Parkway, Ann Arbor, MI, USA">
        <title>Comparative Genomics and Chromosome Evolution.</title>
        <authorList>
            <person name="Mudd A.B."/>
        </authorList>
    </citation>
    <scope>NUCLEOTIDE SEQUENCE</scope>
    <source>
        <strain evidence="2">237g6f4</strain>
        <tissue evidence="2">Blood</tissue>
    </source>
</reference>
<dbReference type="InterPro" id="IPR007110">
    <property type="entry name" value="Ig-like_dom"/>
</dbReference>
<evidence type="ECO:0000313" key="3">
    <source>
        <dbReference type="Proteomes" id="UP000824782"/>
    </source>
</evidence>
<feature type="domain" description="Ig-like" evidence="1">
    <location>
        <begin position="18"/>
        <end position="115"/>
    </location>
</feature>
<organism evidence="2 3">
    <name type="scientific">Engystomops pustulosus</name>
    <name type="common">Tungara frog</name>
    <name type="synonym">Physalaemus pustulosus</name>
    <dbReference type="NCBI Taxonomy" id="76066"/>
    <lineage>
        <taxon>Eukaryota</taxon>
        <taxon>Metazoa</taxon>
        <taxon>Chordata</taxon>
        <taxon>Craniata</taxon>
        <taxon>Vertebrata</taxon>
        <taxon>Euteleostomi</taxon>
        <taxon>Amphibia</taxon>
        <taxon>Batrachia</taxon>
        <taxon>Anura</taxon>
        <taxon>Neobatrachia</taxon>
        <taxon>Hyloidea</taxon>
        <taxon>Leptodactylidae</taxon>
        <taxon>Leiuperinae</taxon>
        <taxon>Engystomops</taxon>
    </lineage>
</organism>
<dbReference type="InterPro" id="IPR036179">
    <property type="entry name" value="Ig-like_dom_sf"/>
</dbReference>
<dbReference type="InterPro" id="IPR013783">
    <property type="entry name" value="Ig-like_fold"/>
</dbReference>
<dbReference type="InterPro" id="IPR003597">
    <property type="entry name" value="Ig_C1-set"/>
</dbReference>
<dbReference type="Gene3D" id="2.60.40.10">
    <property type="entry name" value="Immunoglobulins"/>
    <property type="match status" value="1"/>
</dbReference>
<feature type="non-terminal residue" evidence="2">
    <location>
        <position position="1"/>
    </location>
</feature>
<dbReference type="Proteomes" id="UP000824782">
    <property type="component" value="Unassembled WGS sequence"/>
</dbReference>
<protein>
    <recommendedName>
        <fullName evidence="1">Ig-like domain-containing protein</fullName>
    </recommendedName>
</protein>
<dbReference type="PROSITE" id="PS50835">
    <property type="entry name" value="IG_LIKE"/>
    <property type="match status" value="1"/>
</dbReference>
<dbReference type="EMBL" id="WNYA01000005">
    <property type="protein sequence ID" value="KAG8572504.1"/>
    <property type="molecule type" value="Genomic_DNA"/>
</dbReference>
<name>A0AAV7BJA7_ENGPU</name>
<gene>
    <name evidence="2" type="ORF">GDO81_012064</name>
</gene>
<comment type="caution">
    <text evidence="2">The sequence shown here is derived from an EMBL/GenBank/DDBJ whole genome shotgun (WGS) entry which is preliminary data.</text>
</comment>